<evidence type="ECO:0000256" key="6">
    <source>
        <dbReference type="RuleBase" id="RU000441"/>
    </source>
</evidence>
<dbReference type="GeneID" id="81395631"/>
<dbReference type="OrthoDB" id="440553at2759"/>
<reference evidence="10" key="2">
    <citation type="journal article" date="2023" name="IMA Fungus">
        <title>Comparative genomic study of the Penicillium genus elucidates a diverse pangenome and 15 lateral gene transfer events.</title>
        <authorList>
            <person name="Petersen C."/>
            <person name="Sorensen T."/>
            <person name="Nielsen M.R."/>
            <person name="Sondergaard T.E."/>
            <person name="Sorensen J.L."/>
            <person name="Fitzpatrick D.A."/>
            <person name="Frisvad J.C."/>
            <person name="Nielsen K.L."/>
        </authorList>
    </citation>
    <scope>NUCLEOTIDE SEQUENCE</scope>
    <source>
        <strain evidence="10">IBT 34128</strain>
    </source>
</reference>
<keyword evidence="4 8" id="KW-1133">Transmembrane helix</keyword>
<organism evidence="10 11">
    <name type="scientific">Penicillium alfredii</name>
    <dbReference type="NCBI Taxonomy" id="1506179"/>
    <lineage>
        <taxon>Eukaryota</taxon>
        <taxon>Fungi</taxon>
        <taxon>Dikarya</taxon>
        <taxon>Ascomycota</taxon>
        <taxon>Pezizomycotina</taxon>
        <taxon>Eurotiomycetes</taxon>
        <taxon>Eurotiomycetidae</taxon>
        <taxon>Eurotiales</taxon>
        <taxon>Aspergillaceae</taxon>
        <taxon>Penicillium</taxon>
    </lineage>
</organism>
<dbReference type="Pfam" id="PF07690">
    <property type="entry name" value="MFS_1"/>
    <property type="match status" value="1"/>
</dbReference>
<dbReference type="Gene3D" id="1.10.230.10">
    <property type="entry name" value="Cytochrome P450-Terp, domain 2"/>
    <property type="match status" value="1"/>
</dbReference>
<dbReference type="InterPro" id="IPR016142">
    <property type="entry name" value="Citrate_synth-like_lrg_a-sub"/>
</dbReference>
<dbReference type="Pfam" id="PF00285">
    <property type="entry name" value="Citrate_synt"/>
    <property type="match status" value="2"/>
</dbReference>
<feature type="domain" description="Major facilitator superfamily (MFS) profile" evidence="9">
    <location>
        <begin position="444"/>
        <end position="892"/>
    </location>
</feature>
<accession>A0A9W9K2U5</accession>
<dbReference type="PANTHER" id="PTHR23502:SF144">
    <property type="entry name" value="MAJOR FACILITATOR SUPERFAMILY (MFS) PROFILE DOMAIN-CONTAINING PROTEIN"/>
    <property type="match status" value="1"/>
</dbReference>
<dbReference type="GO" id="GO:0005886">
    <property type="term" value="C:plasma membrane"/>
    <property type="evidence" value="ECO:0007669"/>
    <property type="project" value="TreeGrafter"/>
</dbReference>
<gene>
    <name evidence="10" type="ORF">NUU61_005934</name>
</gene>
<dbReference type="InterPro" id="IPR002020">
    <property type="entry name" value="Citrate_synthase"/>
</dbReference>
<dbReference type="InterPro" id="IPR036969">
    <property type="entry name" value="Citrate_synthase_sf"/>
</dbReference>
<dbReference type="GO" id="GO:0046912">
    <property type="term" value="F:acyltransferase activity, acyl groups converted into alkyl on transfer"/>
    <property type="evidence" value="ECO:0007669"/>
    <property type="project" value="InterPro"/>
</dbReference>
<keyword evidence="5 8" id="KW-0472">Membrane</keyword>
<evidence type="ECO:0000256" key="3">
    <source>
        <dbReference type="ARBA" id="ARBA00022692"/>
    </source>
</evidence>
<dbReference type="RefSeq" id="XP_056509262.1">
    <property type="nucleotide sequence ID" value="XM_056656462.1"/>
</dbReference>
<keyword evidence="6" id="KW-0808">Transferase</keyword>
<dbReference type="SUPFAM" id="SSF49777">
    <property type="entry name" value="PEBP-like"/>
    <property type="match status" value="1"/>
</dbReference>
<feature type="transmembrane region" description="Helical" evidence="8">
    <location>
        <begin position="802"/>
        <end position="832"/>
    </location>
</feature>
<reference evidence="10" key="1">
    <citation type="submission" date="2022-11" db="EMBL/GenBank/DDBJ databases">
        <authorList>
            <person name="Petersen C."/>
        </authorList>
    </citation>
    <scope>NUCLEOTIDE SEQUENCE</scope>
    <source>
        <strain evidence="10">IBT 34128</strain>
    </source>
</reference>
<keyword evidence="3 8" id="KW-0812">Transmembrane</keyword>
<dbReference type="EMBL" id="JAPMSZ010000009">
    <property type="protein sequence ID" value="KAJ5091064.1"/>
    <property type="molecule type" value="Genomic_DNA"/>
</dbReference>
<dbReference type="InterPro" id="IPR016143">
    <property type="entry name" value="Citrate_synth-like_sm_a-sub"/>
</dbReference>
<dbReference type="InterPro" id="IPR035810">
    <property type="entry name" value="PEBP_euk"/>
</dbReference>
<feature type="transmembrane region" description="Helical" evidence="8">
    <location>
        <begin position="483"/>
        <end position="502"/>
    </location>
</feature>
<dbReference type="CDD" id="cd00866">
    <property type="entry name" value="PEBP_euk"/>
    <property type="match status" value="1"/>
</dbReference>
<comment type="similarity">
    <text evidence="6">Belongs to the citrate synthase family.</text>
</comment>
<keyword evidence="2" id="KW-0813">Transport</keyword>
<dbReference type="InterPro" id="IPR036259">
    <property type="entry name" value="MFS_trans_sf"/>
</dbReference>
<feature type="transmembrane region" description="Helical" evidence="8">
    <location>
        <begin position="539"/>
        <end position="560"/>
    </location>
</feature>
<dbReference type="Gene3D" id="1.10.580.10">
    <property type="entry name" value="Citrate Synthase, domain 1"/>
    <property type="match status" value="2"/>
</dbReference>
<dbReference type="InterPro" id="IPR036610">
    <property type="entry name" value="PEBP-like_sf"/>
</dbReference>
<feature type="region of interest" description="Disordered" evidence="7">
    <location>
        <begin position="399"/>
        <end position="431"/>
    </location>
</feature>
<feature type="compositionally biased region" description="Low complexity" evidence="7">
    <location>
        <begin position="417"/>
        <end position="430"/>
    </location>
</feature>
<dbReference type="SUPFAM" id="SSF48256">
    <property type="entry name" value="Citrate synthase"/>
    <property type="match status" value="1"/>
</dbReference>
<dbReference type="PRINTS" id="PR00143">
    <property type="entry name" value="CITRTSNTHASE"/>
</dbReference>
<evidence type="ECO:0000256" key="7">
    <source>
        <dbReference type="SAM" id="MobiDB-lite"/>
    </source>
</evidence>
<dbReference type="InterPro" id="IPR020846">
    <property type="entry name" value="MFS_dom"/>
</dbReference>
<feature type="transmembrane region" description="Helical" evidence="8">
    <location>
        <begin position="777"/>
        <end position="796"/>
    </location>
</feature>
<feature type="transmembrane region" description="Helical" evidence="8">
    <location>
        <begin position="598"/>
        <end position="618"/>
    </location>
</feature>
<dbReference type="GO" id="GO:0022857">
    <property type="term" value="F:transmembrane transporter activity"/>
    <property type="evidence" value="ECO:0007669"/>
    <property type="project" value="InterPro"/>
</dbReference>
<feature type="transmembrane region" description="Helical" evidence="8">
    <location>
        <begin position="718"/>
        <end position="741"/>
    </location>
</feature>
<evidence type="ECO:0000313" key="10">
    <source>
        <dbReference type="EMBL" id="KAJ5091064.1"/>
    </source>
</evidence>
<dbReference type="Gene3D" id="3.90.280.10">
    <property type="entry name" value="PEBP-like"/>
    <property type="match status" value="1"/>
</dbReference>
<name>A0A9W9K2U5_9EURO</name>
<feature type="transmembrane region" description="Helical" evidence="8">
    <location>
        <begin position="844"/>
        <end position="862"/>
    </location>
</feature>
<feature type="transmembrane region" description="Helical" evidence="8">
    <location>
        <begin position="686"/>
        <end position="706"/>
    </location>
</feature>
<feature type="compositionally biased region" description="Polar residues" evidence="7">
    <location>
        <begin position="405"/>
        <end position="416"/>
    </location>
</feature>
<keyword evidence="11" id="KW-1185">Reference proteome</keyword>
<feature type="transmembrane region" description="Helical" evidence="8">
    <location>
        <begin position="567"/>
        <end position="586"/>
    </location>
</feature>
<proteinExistence type="inferred from homology"/>
<comment type="caution">
    <text evidence="10">The sequence shown here is derived from an EMBL/GenBank/DDBJ whole genome shotgun (WGS) entry which is preliminary data.</text>
</comment>
<evidence type="ECO:0000256" key="2">
    <source>
        <dbReference type="ARBA" id="ARBA00022448"/>
    </source>
</evidence>
<dbReference type="Pfam" id="PF01161">
    <property type="entry name" value="PBP"/>
    <property type="match status" value="1"/>
</dbReference>
<evidence type="ECO:0000259" key="9">
    <source>
        <dbReference type="PROSITE" id="PS50850"/>
    </source>
</evidence>
<protein>
    <recommendedName>
        <fullName evidence="6">Citrate synthase</fullName>
    </recommendedName>
</protein>
<evidence type="ECO:0000256" key="5">
    <source>
        <dbReference type="ARBA" id="ARBA00023136"/>
    </source>
</evidence>
<dbReference type="InterPro" id="IPR008914">
    <property type="entry name" value="PEBP"/>
</dbReference>
<dbReference type="AlphaFoldDB" id="A0A9W9K2U5"/>
<evidence type="ECO:0000256" key="4">
    <source>
        <dbReference type="ARBA" id="ARBA00022989"/>
    </source>
</evidence>
<evidence type="ECO:0000256" key="8">
    <source>
        <dbReference type="SAM" id="Phobius"/>
    </source>
</evidence>
<dbReference type="PROSITE" id="PS50850">
    <property type="entry name" value="MFS"/>
    <property type="match status" value="1"/>
</dbReference>
<feature type="transmembrane region" description="Helical" evidence="8">
    <location>
        <begin position="443"/>
        <end position="463"/>
    </location>
</feature>
<feature type="transmembrane region" description="Helical" evidence="8">
    <location>
        <begin position="509"/>
        <end position="527"/>
    </location>
</feature>
<dbReference type="Proteomes" id="UP001141434">
    <property type="component" value="Unassembled WGS sequence"/>
</dbReference>
<dbReference type="InterPro" id="IPR011701">
    <property type="entry name" value="MFS"/>
</dbReference>
<evidence type="ECO:0000256" key="1">
    <source>
        <dbReference type="ARBA" id="ARBA00004141"/>
    </source>
</evidence>
<sequence>MSTGTLFIRDSRTDANYEIPIHRNAVRATDLQRMRAPSIDADRADQVAHGLRVHDPGLQNTTVVESAISFSDHERGMLLFRGYTLEQLWDADFEDMFHLLVWGTHATERQRSELSQKLAQHMLDVPDAVHQAIMNLPRTASPLPLLLAGLAAYLACQPDVIPASSNPTLYQGNLDLADQMILKTVAAYAVVFARVRCHRLGIVWRPASPGRATTTMCYRWLASWTQRLIAPILYDCHAFGGLPCSTPIMEWRLAAAHGPLHFGATESAQRALREIGHPQNVPAFIDQVKTGQRKLFGYGHRAYKGVDPRVRPIQTILQDLIQGSNPLLDIAQAIEMMAGKDEYFLSRGLYPNADFYGNFVFTGIGLEPEFIPAAMLSHRIMGIMAHWREYMGMPPRIARDPRNPGSLQLQLGTHEQPSPTTPLLRPSSSTEPYSVFTTRQKRLIILAAALASSFSPLSANIYYPALNSIAKDLHVTPSEINLTITTYMICQGLAPAFMGSLADQAGRRPAYICCFLIYIGGNVALAVQHHFSALLVLRAVQSCGSSGTVALASAVAADIITSAERGMYLGVASLGNILAPSLGPILGGVLSQYLGWQAVFWFLAIAATAFFLPMWVFFPETCRAIVGNGSIAPSGWNRSIFNRVYTSRHSETRDPVVHSFRPLHRTVTTPNPWFTLRLLFDRPVNLVLLVNGFVFASYYAVTAGIPARFLALYELGDLGIGLCFIPAGLGSLVSATANGMIVDWNYRRMFAGAGQPAHKSQKQDIITFPIEQARLQIGLPMTVCAATSIALFGFLMNRGPPLWVALLMVFIICFCITAAYNVMNVLIVDLYYTTPATAMAANNLVRCFLGAGAAAALNPLIQRLGIQWTYYLVAGVLVVRLHIRYSEGQWISPGMTLDIGATRRIPEISSSGLRCNTHYVVFFLDLDVVLPATVIQTVILHWYQPNLVANCTPSLSFTPLAPDEGRHSFNVASYIGPQPPPGSHHRYVYLLFAQPPAYKFPDCFSHIPPETMEARAGFDVREFMRAAALGPPIAVNYFFARNDKPDGNHPSPSSSATTTSFQSVFCDTSPTGLWQTRGI</sequence>
<comment type="subcellular location">
    <subcellularLocation>
        <location evidence="1">Membrane</location>
        <topology evidence="1">Multi-pass membrane protein</topology>
    </subcellularLocation>
</comment>
<dbReference type="Gene3D" id="1.20.1250.20">
    <property type="entry name" value="MFS general substrate transporter like domains"/>
    <property type="match status" value="1"/>
</dbReference>
<dbReference type="PANTHER" id="PTHR23502">
    <property type="entry name" value="MAJOR FACILITATOR SUPERFAMILY"/>
    <property type="match status" value="1"/>
</dbReference>
<dbReference type="FunFam" id="1.20.1720.10:FF:000009">
    <property type="entry name" value="MFS multidrug transporter"/>
    <property type="match status" value="1"/>
</dbReference>
<evidence type="ECO:0000313" key="11">
    <source>
        <dbReference type="Proteomes" id="UP001141434"/>
    </source>
</evidence>
<dbReference type="SUPFAM" id="SSF103473">
    <property type="entry name" value="MFS general substrate transporter"/>
    <property type="match status" value="1"/>
</dbReference>